<dbReference type="Gene3D" id="3.60.20.10">
    <property type="entry name" value="Glutamine Phosphoribosylpyrophosphate, subunit 1, domain 1"/>
    <property type="match status" value="1"/>
</dbReference>
<dbReference type="GO" id="GO:0051603">
    <property type="term" value="P:proteolysis involved in protein catabolic process"/>
    <property type="evidence" value="ECO:0007669"/>
    <property type="project" value="InterPro"/>
</dbReference>
<evidence type="ECO:0000313" key="6">
    <source>
        <dbReference type="Proteomes" id="UP001652661"/>
    </source>
</evidence>
<dbReference type="GO" id="GO:0004298">
    <property type="term" value="F:threonine-type endopeptidase activity"/>
    <property type="evidence" value="ECO:0007669"/>
    <property type="project" value="UniProtKB-KW"/>
</dbReference>
<keyword evidence="6" id="KW-1185">Reference proteome</keyword>
<evidence type="ECO:0000256" key="4">
    <source>
        <dbReference type="ARBA" id="ARBA00023242"/>
    </source>
</evidence>
<dbReference type="GeneID" id="108075465"/>
<dbReference type="AlphaFoldDB" id="A0A6P4I5H7"/>
<evidence type="ECO:0000256" key="5">
    <source>
        <dbReference type="ARBA" id="ARBA00026071"/>
    </source>
</evidence>
<dbReference type="GO" id="GO:0005737">
    <property type="term" value="C:cytoplasm"/>
    <property type="evidence" value="ECO:0007669"/>
    <property type="project" value="TreeGrafter"/>
</dbReference>
<dbReference type="PANTHER" id="PTHR32194">
    <property type="entry name" value="METALLOPROTEASE TLDD"/>
    <property type="match status" value="1"/>
</dbReference>
<evidence type="ECO:0000256" key="3">
    <source>
        <dbReference type="ARBA" id="ARBA00022801"/>
    </source>
</evidence>
<evidence type="ECO:0000313" key="7">
    <source>
        <dbReference type="RefSeq" id="XP_017023410.1"/>
    </source>
</evidence>
<organism evidence="6 7">
    <name type="scientific">Drosophila kikkawai</name>
    <name type="common">Fruit fly</name>
    <dbReference type="NCBI Taxonomy" id="30033"/>
    <lineage>
        <taxon>Eukaryota</taxon>
        <taxon>Metazoa</taxon>
        <taxon>Ecdysozoa</taxon>
        <taxon>Arthropoda</taxon>
        <taxon>Hexapoda</taxon>
        <taxon>Insecta</taxon>
        <taxon>Pterygota</taxon>
        <taxon>Neoptera</taxon>
        <taxon>Endopterygota</taxon>
        <taxon>Diptera</taxon>
        <taxon>Brachycera</taxon>
        <taxon>Muscomorpha</taxon>
        <taxon>Ephydroidea</taxon>
        <taxon>Drosophilidae</taxon>
        <taxon>Drosophila</taxon>
        <taxon>Sophophora</taxon>
    </lineage>
</organism>
<accession>A0A6P4I5H7</accession>
<keyword evidence="3" id="KW-0378">Hydrolase</keyword>
<dbReference type="GO" id="GO:0005839">
    <property type="term" value="C:proteasome core complex"/>
    <property type="evidence" value="ECO:0007669"/>
    <property type="project" value="InterPro"/>
</dbReference>
<evidence type="ECO:0000256" key="1">
    <source>
        <dbReference type="ARBA" id="ARBA00022670"/>
    </source>
</evidence>
<dbReference type="InterPro" id="IPR001353">
    <property type="entry name" value="Proteasome_sua/b"/>
</dbReference>
<dbReference type="Pfam" id="PF00227">
    <property type="entry name" value="Proteasome"/>
    <property type="match status" value="1"/>
</dbReference>
<keyword evidence="4" id="KW-0539">Nucleus</keyword>
<reference evidence="7" key="1">
    <citation type="submission" date="2025-08" db="UniProtKB">
        <authorList>
            <consortium name="RefSeq"/>
        </authorList>
    </citation>
    <scope>IDENTIFICATION</scope>
    <source>
        <strain evidence="7">14028-0561.14</strain>
        <tissue evidence="7">Whole fly</tissue>
    </source>
</reference>
<proteinExistence type="predicted"/>
<dbReference type="OrthoDB" id="7854943at2759"/>
<dbReference type="InterPro" id="IPR023333">
    <property type="entry name" value="Proteasome_suB-type"/>
</dbReference>
<keyword evidence="2" id="KW-0888">Threonine protease</keyword>
<dbReference type="Proteomes" id="UP001652661">
    <property type="component" value="Chromosome 3R"/>
</dbReference>
<protein>
    <submittedName>
        <fullName evidence="7">Proteasome subunit beta type-7-like</fullName>
    </submittedName>
</protein>
<dbReference type="RefSeq" id="XP_017023410.1">
    <property type="nucleotide sequence ID" value="XM_017167921.3"/>
</dbReference>
<dbReference type="InterPro" id="IPR029055">
    <property type="entry name" value="Ntn_hydrolases_N"/>
</dbReference>
<evidence type="ECO:0000256" key="2">
    <source>
        <dbReference type="ARBA" id="ARBA00022698"/>
    </source>
</evidence>
<dbReference type="PANTHER" id="PTHR32194:SF4">
    <property type="entry name" value="PROTEASOME SUBUNIT BETA TYPE-7"/>
    <property type="match status" value="1"/>
</dbReference>
<sequence>MDRLASGISNTCVSRKIPVPKIVVTDNIVVGIQYECGVIIATDVGPTISNMYRLHDNIYAAVTGVGQDICAVVSVIQSKLEMHHMTTNYRRVPVRCANQMAKQLLHSQDGDLNVNLLIAGVDKYGTEMYSTRFDGSSDTAPFTAMGTGTMNAMSLLETRWRTGLDEETARDVIREAVICGTGRVEGPFKSPIRLCILRNDYSMLDETIGSVVQPLRPFVSRVVPKIVGERVVMVESSTPENGGSGEESVVAKEKINTGGLAKIDEGGDK</sequence>
<keyword evidence="1" id="KW-0645">Protease</keyword>
<dbReference type="SUPFAM" id="SSF56235">
    <property type="entry name" value="N-terminal nucleophile aminohydrolases (Ntn hydrolases)"/>
    <property type="match status" value="1"/>
</dbReference>
<name>A0A6P4I5H7_DROKI</name>
<gene>
    <name evidence="7" type="primary">LOC108075465</name>
</gene>
<comment type="subunit">
    <text evidence="5">The 26S proteasome consists of a 20S proteasome core and two 19S regulatory subunits. The 20S proteasome core is composed of 28 subunits that are arranged in four stacked rings, resulting in a barrel-shaped structure. The two end rings are each formed by seven alpha subunits, and the two central rings are each formed by seven beta subunits. The catalytic chamber with the active sites is on the inside of the barrel.</text>
</comment>